<feature type="binding site" evidence="4">
    <location>
        <position position="89"/>
    </location>
    <ligand>
        <name>Zn(2+)</name>
        <dbReference type="ChEBI" id="CHEBI:29105"/>
    </ligand>
</feature>
<dbReference type="Proteomes" id="UP001597011">
    <property type="component" value="Unassembled WGS sequence"/>
</dbReference>
<feature type="binding site" evidence="4">
    <location>
        <position position="73"/>
    </location>
    <ligand>
        <name>Zn(2+)</name>
        <dbReference type="ChEBI" id="CHEBI:29105"/>
    </ligand>
</feature>
<dbReference type="PANTHER" id="PTHR34535">
    <property type="entry name" value="HYDROGENASE MATURATION FACTOR HYPA"/>
    <property type="match status" value="1"/>
</dbReference>
<proteinExistence type="inferred from homology"/>
<keyword evidence="6" id="KW-1185">Reference proteome</keyword>
<dbReference type="Gene3D" id="3.30.2320.80">
    <property type="match status" value="1"/>
</dbReference>
<name>A0ABW3BVF2_9FLAO</name>
<evidence type="ECO:0000256" key="1">
    <source>
        <dbReference type="ARBA" id="ARBA00022596"/>
    </source>
</evidence>
<protein>
    <recommendedName>
        <fullName evidence="4">Hydrogenase maturation factor HypA</fullName>
    </recommendedName>
</protein>
<dbReference type="InterPro" id="IPR000688">
    <property type="entry name" value="HypA/HybF"/>
</dbReference>
<gene>
    <name evidence="4 5" type="primary">hypA</name>
    <name evidence="5" type="ORF">ACFQ0I_12040</name>
</gene>
<dbReference type="HAMAP" id="MF_00213">
    <property type="entry name" value="HypA_HybF"/>
    <property type="match status" value="1"/>
</dbReference>
<dbReference type="PIRSF" id="PIRSF004761">
    <property type="entry name" value="Hydrgn_mat_HypA"/>
    <property type="match status" value="1"/>
</dbReference>
<feature type="binding site" evidence="4">
    <location>
        <position position="2"/>
    </location>
    <ligand>
        <name>Ni(2+)</name>
        <dbReference type="ChEBI" id="CHEBI:49786"/>
    </ligand>
</feature>
<keyword evidence="2 4" id="KW-0479">Metal-binding</keyword>
<evidence type="ECO:0000256" key="3">
    <source>
        <dbReference type="ARBA" id="ARBA00022833"/>
    </source>
</evidence>
<evidence type="ECO:0000313" key="6">
    <source>
        <dbReference type="Proteomes" id="UP001597011"/>
    </source>
</evidence>
<accession>A0ABW3BVF2</accession>
<feature type="binding site" evidence="4">
    <location>
        <position position="76"/>
    </location>
    <ligand>
        <name>Zn(2+)</name>
        <dbReference type="ChEBI" id="CHEBI:29105"/>
    </ligand>
</feature>
<comment type="function">
    <text evidence="4">Involved in the maturation of [NiFe] hydrogenases. Required for nickel insertion into the metal center of the hydrogenase.</text>
</comment>
<keyword evidence="1 4" id="KW-0533">Nickel</keyword>
<comment type="caution">
    <text evidence="5">The sequence shown here is derived from an EMBL/GenBank/DDBJ whole genome shotgun (WGS) entry which is preliminary data.</text>
</comment>
<dbReference type="Pfam" id="PF01155">
    <property type="entry name" value="HypA"/>
    <property type="match status" value="1"/>
</dbReference>
<dbReference type="NCBIfam" id="TIGR00100">
    <property type="entry name" value="hypA"/>
    <property type="match status" value="1"/>
</dbReference>
<organism evidence="5 6">
    <name type="scientific">Mariniflexile aquimaris</name>
    <dbReference type="NCBI Taxonomy" id="881009"/>
    <lineage>
        <taxon>Bacteria</taxon>
        <taxon>Pseudomonadati</taxon>
        <taxon>Bacteroidota</taxon>
        <taxon>Flavobacteriia</taxon>
        <taxon>Flavobacteriales</taxon>
        <taxon>Flavobacteriaceae</taxon>
        <taxon>Mariniflexile</taxon>
    </lineage>
</organism>
<dbReference type="EMBL" id="JBHTIB010000012">
    <property type="protein sequence ID" value="MFD0836502.1"/>
    <property type="molecule type" value="Genomic_DNA"/>
</dbReference>
<dbReference type="RefSeq" id="WP_379942587.1">
    <property type="nucleotide sequence ID" value="NZ_JBHTIB010000012.1"/>
</dbReference>
<evidence type="ECO:0000256" key="4">
    <source>
        <dbReference type="HAMAP-Rule" id="MF_00213"/>
    </source>
</evidence>
<feature type="binding site" evidence="4">
    <location>
        <position position="92"/>
    </location>
    <ligand>
        <name>Zn(2+)</name>
        <dbReference type="ChEBI" id="CHEBI:29105"/>
    </ligand>
</feature>
<sequence length="113" mass="12544">MHELSVAIGIVRIAENETKKAHAKKVEKIALEIGTLAGIAFDSLDFVWPVAVKDTILEHAKREITIIQAKAKCIDCDTIFNVDNFYDACPICSSNFKSIIQGKELRVKSLEIV</sequence>
<dbReference type="PANTHER" id="PTHR34535:SF3">
    <property type="entry name" value="HYDROGENASE MATURATION FACTOR HYPA"/>
    <property type="match status" value="1"/>
</dbReference>
<comment type="similarity">
    <text evidence="4">Belongs to the HypA/HybF family.</text>
</comment>
<evidence type="ECO:0000256" key="2">
    <source>
        <dbReference type="ARBA" id="ARBA00022723"/>
    </source>
</evidence>
<evidence type="ECO:0000313" key="5">
    <source>
        <dbReference type="EMBL" id="MFD0836502.1"/>
    </source>
</evidence>
<reference evidence="6" key="1">
    <citation type="journal article" date="2019" name="Int. J. Syst. Evol. Microbiol.">
        <title>The Global Catalogue of Microorganisms (GCM) 10K type strain sequencing project: providing services to taxonomists for standard genome sequencing and annotation.</title>
        <authorList>
            <consortium name="The Broad Institute Genomics Platform"/>
            <consortium name="The Broad Institute Genome Sequencing Center for Infectious Disease"/>
            <person name="Wu L."/>
            <person name="Ma J."/>
        </authorList>
    </citation>
    <scope>NUCLEOTIDE SEQUENCE [LARGE SCALE GENOMIC DNA]</scope>
    <source>
        <strain evidence="6">CCUG 60529</strain>
    </source>
</reference>
<keyword evidence="3 4" id="KW-0862">Zinc</keyword>